<keyword evidence="1" id="KW-0812">Transmembrane</keyword>
<gene>
    <name evidence="2" type="ORF">M5K25_022589</name>
</gene>
<dbReference type="Proteomes" id="UP001552299">
    <property type="component" value="Unassembled WGS sequence"/>
</dbReference>
<dbReference type="EMBL" id="JANQDX010000017">
    <property type="protein sequence ID" value="KAL0908116.1"/>
    <property type="molecule type" value="Genomic_DNA"/>
</dbReference>
<feature type="transmembrane region" description="Helical" evidence="1">
    <location>
        <begin position="111"/>
        <end position="135"/>
    </location>
</feature>
<name>A0ABD0U6G5_DENTH</name>
<evidence type="ECO:0000256" key="1">
    <source>
        <dbReference type="SAM" id="Phobius"/>
    </source>
</evidence>
<protein>
    <submittedName>
        <fullName evidence="2">Uncharacterized protein</fullName>
    </submittedName>
</protein>
<dbReference type="AlphaFoldDB" id="A0ABD0U6G5"/>
<keyword evidence="3" id="KW-1185">Reference proteome</keyword>
<sequence>MFIANVINVRVLLHSPPKMEGGLTFCNMFIKATGKTWVAPAYEFPFNYFEDKTSVEYEPVCSDTDERSSHGIRASSLIALSFPSNEAALCMRNLLVSIIRTFLNEAFDFTYLYLMLFLLGKFFVLIGLGVPYRFIRDYRFDVSKLETSAAKRKKVEVPTYLTQITHKAWMDKDIASKSLDQVERFVPGYLRKLGVILVLVLVELLAWVFLETLTLTLLHLRTSIHISPPLLVYAQQSCLPSTIIFFTMLLEMWPSILLEFFDLHVSVAPLERSVGGHAGMCLYHKQEFSWQDGSQKTTDLFTLHSCSISIYTPVLKVKM</sequence>
<keyword evidence="1" id="KW-1133">Transmembrane helix</keyword>
<keyword evidence="1" id="KW-0472">Membrane</keyword>
<evidence type="ECO:0000313" key="3">
    <source>
        <dbReference type="Proteomes" id="UP001552299"/>
    </source>
</evidence>
<comment type="caution">
    <text evidence="2">The sequence shown here is derived from an EMBL/GenBank/DDBJ whole genome shotgun (WGS) entry which is preliminary data.</text>
</comment>
<feature type="transmembrane region" description="Helical" evidence="1">
    <location>
        <begin position="193"/>
        <end position="210"/>
    </location>
</feature>
<organism evidence="2 3">
    <name type="scientific">Dendrobium thyrsiflorum</name>
    <name type="common">Pinecone-like raceme dendrobium</name>
    <name type="synonym">Orchid</name>
    <dbReference type="NCBI Taxonomy" id="117978"/>
    <lineage>
        <taxon>Eukaryota</taxon>
        <taxon>Viridiplantae</taxon>
        <taxon>Streptophyta</taxon>
        <taxon>Embryophyta</taxon>
        <taxon>Tracheophyta</taxon>
        <taxon>Spermatophyta</taxon>
        <taxon>Magnoliopsida</taxon>
        <taxon>Liliopsida</taxon>
        <taxon>Asparagales</taxon>
        <taxon>Orchidaceae</taxon>
        <taxon>Epidendroideae</taxon>
        <taxon>Malaxideae</taxon>
        <taxon>Dendrobiinae</taxon>
        <taxon>Dendrobium</taxon>
    </lineage>
</organism>
<proteinExistence type="predicted"/>
<accession>A0ABD0U6G5</accession>
<reference evidence="2 3" key="1">
    <citation type="journal article" date="2024" name="Plant Biotechnol. J.">
        <title>Dendrobium thyrsiflorum genome and its molecular insights into genes involved in important horticultural traits.</title>
        <authorList>
            <person name="Chen B."/>
            <person name="Wang J.Y."/>
            <person name="Zheng P.J."/>
            <person name="Li K.L."/>
            <person name="Liang Y.M."/>
            <person name="Chen X.F."/>
            <person name="Zhang C."/>
            <person name="Zhao X."/>
            <person name="He X."/>
            <person name="Zhang G.Q."/>
            <person name="Liu Z.J."/>
            <person name="Xu Q."/>
        </authorList>
    </citation>
    <scope>NUCLEOTIDE SEQUENCE [LARGE SCALE GENOMIC DNA]</scope>
    <source>
        <strain evidence="2">GZMU011</strain>
    </source>
</reference>
<evidence type="ECO:0000313" key="2">
    <source>
        <dbReference type="EMBL" id="KAL0908116.1"/>
    </source>
</evidence>